<sequence length="502" mass="58270">MNRKRISGKKSFSFTWVIENFSYCWQKKDEEISSPAFTVETMEKTKWKLILYPKESVVDDVQEDFISFYLERQENSKGPANFTIFYEFSFVGADGSLLVSTELLKYSFQKDEMFGCENFVKRNEVLQIRKKDFLSEDALTIRCRIWNAVRHVTKDGQCLARTRIKVERTSFLWTIKEFSIFKESSCQIKSVSEDEPIMYLNLVKSWRGFINLEVLPKNAKLKFSTFHLYFLDPSGNRVECLRDESIFDDDGDSRLYTLSGINFFHDRNLYLTNDVLTLCCECAYATGIASEEIEMISYGCLPSIQEGNLSSNDLESEKRSLDLTRILQENLESLYKDNLFSDTKLKTTTGTFPAHKSILSARSPVFKAMFVNDMKEKSSECVYIEDLDDDTVRRMLLYMYTAVVEDLQWESASALYAAADKYEILSLKGKCASFLKYNLSLDNVCELLVLADMHLDQDLKLSIQDYILNHPDVFNSNKWKLLMKTNVQLAANVMYMKCKEKM</sequence>
<comment type="caution">
    <text evidence="3">The sequence shown here is derived from an EMBL/GenBank/DDBJ whole genome shotgun (WGS) entry which is preliminary data.</text>
</comment>
<evidence type="ECO:0000259" key="2">
    <source>
        <dbReference type="PROSITE" id="PS50144"/>
    </source>
</evidence>
<dbReference type="Gene3D" id="3.30.710.10">
    <property type="entry name" value="Potassium Channel Kv1.1, Chain A"/>
    <property type="match status" value="1"/>
</dbReference>
<dbReference type="SUPFAM" id="SSF49599">
    <property type="entry name" value="TRAF domain-like"/>
    <property type="match status" value="1"/>
</dbReference>
<dbReference type="GO" id="GO:0030163">
    <property type="term" value="P:protein catabolic process"/>
    <property type="evidence" value="ECO:0007669"/>
    <property type="project" value="UniProtKB-ARBA"/>
</dbReference>
<dbReference type="InterPro" id="IPR002083">
    <property type="entry name" value="MATH/TRAF_dom"/>
</dbReference>
<evidence type="ECO:0000313" key="4">
    <source>
        <dbReference type="Proteomes" id="UP000887013"/>
    </source>
</evidence>
<feature type="domain" description="BTB" evidence="1">
    <location>
        <begin position="341"/>
        <end position="408"/>
    </location>
</feature>
<dbReference type="Pfam" id="PF00651">
    <property type="entry name" value="BTB"/>
    <property type="match status" value="1"/>
</dbReference>
<accession>A0A8X6N9I4</accession>
<dbReference type="AlphaFoldDB" id="A0A8X6N9I4"/>
<dbReference type="Gene3D" id="2.60.210.10">
    <property type="entry name" value="Apoptosis, Tumor Necrosis Factor Receptor Associated Protein 2, Chain A"/>
    <property type="match status" value="1"/>
</dbReference>
<dbReference type="Pfam" id="PF22486">
    <property type="entry name" value="MATH_2"/>
    <property type="match status" value="1"/>
</dbReference>
<dbReference type="PROSITE" id="PS50097">
    <property type="entry name" value="BTB"/>
    <property type="match status" value="1"/>
</dbReference>
<dbReference type="PANTHER" id="PTHR24413">
    <property type="entry name" value="SPECKLE-TYPE POZ PROTEIN"/>
    <property type="match status" value="1"/>
</dbReference>
<dbReference type="PROSITE" id="PS50144">
    <property type="entry name" value="MATH"/>
    <property type="match status" value="1"/>
</dbReference>
<dbReference type="Gene3D" id="1.25.40.420">
    <property type="match status" value="1"/>
</dbReference>
<feature type="domain" description="MATH" evidence="2">
    <location>
        <begin position="11"/>
        <end position="145"/>
    </location>
</feature>
<protein>
    <submittedName>
        <fullName evidence="3">TD and POZ domain-containing protein 5</fullName>
    </submittedName>
</protein>
<dbReference type="SMART" id="SM00061">
    <property type="entry name" value="MATH"/>
    <property type="match status" value="1"/>
</dbReference>
<evidence type="ECO:0000313" key="3">
    <source>
        <dbReference type="EMBL" id="GFT01645.1"/>
    </source>
</evidence>
<evidence type="ECO:0000259" key="1">
    <source>
        <dbReference type="PROSITE" id="PS50097"/>
    </source>
</evidence>
<proteinExistence type="predicted"/>
<dbReference type="InterPro" id="IPR011333">
    <property type="entry name" value="SKP1/BTB/POZ_sf"/>
</dbReference>
<dbReference type="OrthoDB" id="6359816at2759"/>
<dbReference type="InterPro" id="IPR008974">
    <property type="entry name" value="TRAF-like"/>
</dbReference>
<dbReference type="SMART" id="SM00225">
    <property type="entry name" value="BTB"/>
    <property type="match status" value="1"/>
</dbReference>
<name>A0A8X6N9I4_NEPPI</name>
<keyword evidence="4" id="KW-1185">Reference proteome</keyword>
<dbReference type="InterPro" id="IPR000210">
    <property type="entry name" value="BTB/POZ_dom"/>
</dbReference>
<dbReference type="EMBL" id="BMAW01055584">
    <property type="protein sequence ID" value="GFT01645.1"/>
    <property type="molecule type" value="Genomic_DNA"/>
</dbReference>
<reference evidence="3" key="1">
    <citation type="submission" date="2020-08" db="EMBL/GenBank/DDBJ databases">
        <title>Multicomponent nature underlies the extraordinary mechanical properties of spider dragline silk.</title>
        <authorList>
            <person name="Kono N."/>
            <person name="Nakamura H."/>
            <person name="Mori M."/>
            <person name="Yoshida Y."/>
            <person name="Ohtoshi R."/>
            <person name="Malay A.D."/>
            <person name="Moran D.A.P."/>
            <person name="Tomita M."/>
            <person name="Numata K."/>
            <person name="Arakawa K."/>
        </authorList>
    </citation>
    <scope>NUCLEOTIDE SEQUENCE</scope>
</reference>
<dbReference type="SUPFAM" id="SSF54695">
    <property type="entry name" value="POZ domain"/>
    <property type="match status" value="1"/>
</dbReference>
<dbReference type="CDD" id="cd00121">
    <property type="entry name" value="MATH"/>
    <property type="match status" value="1"/>
</dbReference>
<organism evidence="3 4">
    <name type="scientific">Nephila pilipes</name>
    <name type="common">Giant wood spider</name>
    <name type="synonym">Nephila maculata</name>
    <dbReference type="NCBI Taxonomy" id="299642"/>
    <lineage>
        <taxon>Eukaryota</taxon>
        <taxon>Metazoa</taxon>
        <taxon>Ecdysozoa</taxon>
        <taxon>Arthropoda</taxon>
        <taxon>Chelicerata</taxon>
        <taxon>Arachnida</taxon>
        <taxon>Araneae</taxon>
        <taxon>Araneomorphae</taxon>
        <taxon>Entelegynae</taxon>
        <taxon>Araneoidea</taxon>
        <taxon>Nephilidae</taxon>
        <taxon>Nephila</taxon>
    </lineage>
</organism>
<gene>
    <name evidence="3" type="primary">Tdpoz5</name>
    <name evidence="3" type="ORF">NPIL_371881</name>
</gene>
<dbReference type="Proteomes" id="UP000887013">
    <property type="component" value="Unassembled WGS sequence"/>
</dbReference>